<reference evidence="2" key="1">
    <citation type="journal article" date="2019" name="Int. J. Syst. Evol. Microbiol.">
        <title>The Global Catalogue of Microorganisms (GCM) 10K type strain sequencing project: providing services to taxonomists for standard genome sequencing and annotation.</title>
        <authorList>
            <consortium name="The Broad Institute Genomics Platform"/>
            <consortium name="The Broad Institute Genome Sequencing Center for Infectious Disease"/>
            <person name="Wu L."/>
            <person name="Ma J."/>
        </authorList>
    </citation>
    <scope>NUCLEOTIDE SEQUENCE [LARGE SCALE GENOMIC DNA]</scope>
    <source>
        <strain evidence="2">CECT 8064</strain>
    </source>
</reference>
<proteinExistence type="predicted"/>
<name>A0ABV9BX80_9ACTN</name>
<accession>A0ABV9BX80</accession>
<dbReference type="Proteomes" id="UP001595990">
    <property type="component" value="Unassembled WGS sequence"/>
</dbReference>
<evidence type="ECO:0000313" key="2">
    <source>
        <dbReference type="Proteomes" id="UP001595990"/>
    </source>
</evidence>
<keyword evidence="2" id="KW-1185">Reference proteome</keyword>
<comment type="caution">
    <text evidence="1">The sequence shown here is derived from an EMBL/GenBank/DDBJ whole genome shotgun (WGS) entry which is preliminary data.</text>
</comment>
<sequence length="42" mass="4432">MVLKSDHLDGLFCTARRKLIASGGMVRAIPAHGGVLMHEAAT</sequence>
<dbReference type="EMBL" id="JBHSFS010000039">
    <property type="protein sequence ID" value="MFC4518255.1"/>
    <property type="molecule type" value="Genomic_DNA"/>
</dbReference>
<gene>
    <name evidence="1" type="ORF">ACFPEN_35975</name>
</gene>
<protein>
    <submittedName>
        <fullName evidence="1">Uncharacterized protein</fullName>
    </submittedName>
</protein>
<dbReference type="RefSeq" id="WP_417924534.1">
    <property type="nucleotide sequence ID" value="NZ_JBHSFS010000039.1"/>
</dbReference>
<evidence type="ECO:0000313" key="1">
    <source>
        <dbReference type="EMBL" id="MFC4518255.1"/>
    </source>
</evidence>
<organism evidence="1 2">
    <name type="scientific">Streptomyces ehimensis</name>
    <dbReference type="NCBI Taxonomy" id="68195"/>
    <lineage>
        <taxon>Bacteria</taxon>
        <taxon>Bacillati</taxon>
        <taxon>Actinomycetota</taxon>
        <taxon>Actinomycetes</taxon>
        <taxon>Kitasatosporales</taxon>
        <taxon>Streptomycetaceae</taxon>
        <taxon>Streptomyces</taxon>
    </lineage>
</organism>